<proteinExistence type="predicted"/>
<name>A0AAD6YYP8_9AGAR</name>
<dbReference type="SUPFAM" id="SSF81383">
    <property type="entry name" value="F-box domain"/>
    <property type="match status" value="1"/>
</dbReference>
<dbReference type="AlphaFoldDB" id="A0AAD6YYP8"/>
<accession>A0AAD6YYP8</accession>
<dbReference type="InterPro" id="IPR001810">
    <property type="entry name" value="F-box_dom"/>
</dbReference>
<dbReference type="CDD" id="cd09917">
    <property type="entry name" value="F-box_SF"/>
    <property type="match status" value="1"/>
</dbReference>
<sequence length="542" mass="60009">MAYEELDPVSPGFSVPLSPAGVRSTGNNAISQELQLRVVRRDLLEEESGLGHSEGSLFDLQGPFGDLVGQREDLERKISSLHIELAAHKKLPPELLTKIFLFCSPPTVALPPRDEPPLTVAQTCRPWRDLVFNVPELWASISVSFTEQQNNVADLTDLSVQWLSRAGRTYPLSVTAECTGTYATTVCENPGLVAAFISMVISHAPRLRDFDFAFPMAALLPLFELPRGAFPRLERMSLRPLLRPEDLYLPDTGHCAWHWPSTTHPFYAAPLVCEITFQPRRLLRPSEPEEDIDEAVATPTLDRHLFFALTFSLPWSQLSVLCYPCTALTADAWCAVLAECTKLASFEVAIKPSGQSLSSREDLIVLHSLTLLSVTSPRGGGEELIQRLVTPSLTMLDLAGGPVSAACLIDLRSGFALQFVGFDSPYPADDMERLLHHFSDITSLRFLFTTEHFPLSFWQRLSRAEFLPQLEILAVRRTATDVPVLVDMIVARWKAAIEGSVPNLGVGFCDVRPADVPAINDEVRRLDKYAGDGRALVGYNSF</sequence>
<reference evidence="2" key="1">
    <citation type="submission" date="2023-03" db="EMBL/GenBank/DDBJ databases">
        <title>Massive genome expansion in bonnet fungi (Mycena s.s.) driven by repeated elements and novel gene families across ecological guilds.</title>
        <authorList>
            <consortium name="Lawrence Berkeley National Laboratory"/>
            <person name="Harder C.B."/>
            <person name="Miyauchi S."/>
            <person name="Viragh M."/>
            <person name="Kuo A."/>
            <person name="Thoen E."/>
            <person name="Andreopoulos B."/>
            <person name="Lu D."/>
            <person name="Skrede I."/>
            <person name="Drula E."/>
            <person name="Henrissat B."/>
            <person name="Morin E."/>
            <person name="Kohler A."/>
            <person name="Barry K."/>
            <person name="LaButti K."/>
            <person name="Morin E."/>
            <person name="Salamov A."/>
            <person name="Lipzen A."/>
            <person name="Mereny Z."/>
            <person name="Hegedus B."/>
            <person name="Baldrian P."/>
            <person name="Stursova M."/>
            <person name="Weitz H."/>
            <person name="Taylor A."/>
            <person name="Grigoriev I.V."/>
            <person name="Nagy L.G."/>
            <person name="Martin F."/>
            <person name="Kauserud H."/>
        </authorList>
    </citation>
    <scope>NUCLEOTIDE SEQUENCE</scope>
    <source>
        <strain evidence="2">CBHHK002</strain>
    </source>
</reference>
<dbReference type="InterPro" id="IPR036047">
    <property type="entry name" value="F-box-like_dom_sf"/>
</dbReference>
<feature type="domain" description="F-box" evidence="1">
    <location>
        <begin position="90"/>
        <end position="142"/>
    </location>
</feature>
<protein>
    <recommendedName>
        <fullName evidence="1">F-box domain-containing protein</fullName>
    </recommendedName>
</protein>
<keyword evidence="3" id="KW-1185">Reference proteome</keyword>
<dbReference type="Pfam" id="PF12937">
    <property type="entry name" value="F-box-like"/>
    <property type="match status" value="1"/>
</dbReference>
<organism evidence="2 3">
    <name type="scientific">Mycena albidolilacea</name>
    <dbReference type="NCBI Taxonomy" id="1033008"/>
    <lineage>
        <taxon>Eukaryota</taxon>
        <taxon>Fungi</taxon>
        <taxon>Dikarya</taxon>
        <taxon>Basidiomycota</taxon>
        <taxon>Agaricomycotina</taxon>
        <taxon>Agaricomycetes</taxon>
        <taxon>Agaricomycetidae</taxon>
        <taxon>Agaricales</taxon>
        <taxon>Marasmiineae</taxon>
        <taxon>Mycenaceae</taxon>
        <taxon>Mycena</taxon>
    </lineage>
</organism>
<gene>
    <name evidence="2" type="ORF">DFH08DRAFT_906447</name>
</gene>
<evidence type="ECO:0000313" key="2">
    <source>
        <dbReference type="EMBL" id="KAJ7301718.1"/>
    </source>
</evidence>
<dbReference type="Proteomes" id="UP001218218">
    <property type="component" value="Unassembled WGS sequence"/>
</dbReference>
<dbReference type="Gene3D" id="1.20.1280.50">
    <property type="match status" value="1"/>
</dbReference>
<evidence type="ECO:0000313" key="3">
    <source>
        <dbReference type="Proteomes" id="UP001218218"/>
    </source>
</evidence>
<comment type="caution">
    <text evidence="2">The sequence shown here is derived from an EMBL/GenBank/DDBJ whole genome shotgun (WGS) entry which is preliminary data.</text>
</comment>
<evidence type="ECO:0000259" key="1">
    <source>
        <dbReference type="Pfam" id="PF12937"/>
    </source>
</evidence>
<dbReference type="EMBL" id="JARIHO010000128">
    <property type="protein sequence ID" value="KAJ7301718.1"/>
    <property type="molecule type" value="Genomic_DNA"/>
</dbReference>